<evidence type="ECO:0000256" key="1">
    <source>
        <dbReference type="SAM" id="MobiDB-lite"/>
    </source>
</evidence>
<name>A0A9P6JMN5_9FUNG</name>
<accession>A0A9P6JMN5</accession>
<comment type="caution">
    <text evidence="2">The sequence shown here is derived from an EMBL/GenBank/DDBJ whole genome shotgun (WGS) entry which is preliminary data.</text>
</comment>
<feature type="region of interest" description="Disordered" evidence="1">
    <location>
        <begin position="1"/>
        <end position="20"/>
    </location>
</feature>
<dbReference type="AlphaFoldDB" id="A0A9P6JMN5"/>
<dbReference type="EMBL" id="JAAAHW010004160">
    <property type="protein sequence ID" value="KAF9977881.1"/>
    <property type="molecule type" value="Genomic_DNA"/>
</dbReference>
<organism evidence="2 3">
    <name type="scientific">Modicella reniformis</name>
    <dbReference type="NCBI Taxonomy" id="1440133"/>
    <lineage>
        <taxon>Eukaryota</taxon>
        <taxon>Fungi</taxon>
        <taxon>Fungi incertae sedis</taxon>
        <taxon>Mucoromycota</taxon>
        <taxon>Mortierellomycotina</taxon>
        <taxon>Mortierellomycetes</taxon>
        <taxon>Mortierellales</taxon>
        <taxon>Mortierellaceae</taxon>
        <taxon>Modicella</taxon>
    </lineage>
</organism>
<evidence type="ECO:0000313" key="3">
    <source>
        <dbReference type="Proteomes" id="UP000749646"/>
    </source>
</evidence>
<dbReference type="Proteomes" id="UP000749646">
    <property type="component" value="Unassembled WGS sequence"/>
</dbReference>
<keyword evidence="3" id="KW-1185">Reference proteome</keyword>
<evidence type="ECO:0000313" key="2">
    <source>
        <dbReference type="EMBL" id="KAF9977881.1"/>
    </source>
</evidence>
<sequence>MLEDQDPRGGVETGPAGSQNNKVLRWNKALTCLEEILESGKALKDVPNMLKPVTGMEPVQDGANLYSSNIEGPSILSLQQVADMEERLNDDQRNAYLQIKELMKRTDRKYSL</sequence>
<protein>
    <submittedName>
        <fullName evidence="2">Uncharacterized protein</fullName>
    </submittedName>
</protein>
<reference evidence="2" key="1">
    <citation type="journal article" date="2020" name="Fungal Divers.">
        <title>Resolving the Mortierellaceae phylogeny through synthesis of multi-gene phylogenetics and phylogenomics.</title>
        <authorList>
            <person name="Vandepol N."/>
            <person name="Liber J."/>
            <person name="Desiro A."/>
            <person name="Na H."/>
            <person name="Kennedy M."/>
            <person name="Barry K."/>
            <person name="Grigoriev I.V."/>
            <person name="Miller A.N."/>
            <person name="O'Donnell K."/>
            <person name="Stajich J.E."/>
            <person name="Bonito G."/>
        </authorList>
    </citation>
    <scope>NUCLEOTIDE SEQUENCE</scope>
    <source>
        <strain evidence="2">MES-2147</strain>
    </source>
</reference>
<gene>
    <name evidence="2" type="ORF">BGZ65_007221</name>
</gene>
<proteinExistence type="predicted"/>